<dbReference type="Proteomes" id="UP000735302">
    <property type="component" value="Unassembled WGS sequence"/>
</dbReference>
<keyword evidence="2" id="KW-1185">Reference proteome</keyword>
<name>A0AAV4BT68_9GAST</name>
<dbReference type="AlphaFoldDB" id="A0AAV4BT68"/>
<gene>
    <name evidence="1" type="ORF">PoB_004882500</name>
</gene>
<organism evidence="1 2">
    <name type="scientific">Plakobranchus ocellatus</name>
    <dbReference type="NCBI Taxonomy" id="259542"/>
    <lineage>
        <taxon>Eukaryota</taxon>
        <taxon>Metazoa</taxon>
        <taxon>Spiralia</taxon>
        <taxon>Lophotrochozoa</taxon>
        <taxon>Mollusca</taxon>
        <taxon>Gastropoda</taxon>
        <taxon>Heterobranchia</taxon>
        <taxon>Euthyneura</taxon>
        <taxon>Panpulmonata</taxon>
        <taxon>Sacoglossa</taxon>
        <taxon>Placobranchoidea</taxon>
        <taxon>Plakobranchidae</taxon>
        <taxon>Plakobranchus</taxon>
    </lineage>
</organism>
<accession>A0AAV4BT68</accession>
<sequence>MYELTDVQLEARGGNEEKTGHCIEIMFELTDFQLEDRGENEEKTGHCIDIMFELTDVQLARRKNENEEKIGHDIEITFLTDRCPAKSRCITEEETEHDKFVYKKKTVIFIYFN</sequence>
<evidence type="ECO:0000313" key="1">
    <source>
        <dbReference type="EMBL" id="GFO22320.1"/>
    </source>
</evidence>
<dbReference type="EMBL" id="BLXT01005367">
    <property type="protein sequence ID" value="GFO22320.1"/>
    <property type="molecule type" value="Genomic_DNA"/>
</dbReference>
<comment type="caution">
    <text evidence="1">The sequence shown here is derived from an EMBL/GenBank/DDBJ whole genome shotgun (WGS) entry which is preliminary data.</text>
</comment>
<evidence type="ECO:0000313" key="2">
    <source>
        <dbReference type="Proteomes" id="UP000735302"/>
    </source>
</evidence>
<reference evidence="1 2" key="1">
    <citation type="journal article" date="2021" name="Elife">
        <title>Chloroplast acquisition without the gene transfer in kleptoplastic sea slugs, Plakobranchus ocellatus.</title>
        <authorList>
            <person name="Maeda T."/>
            <person name="Takahashi S."/>
            <person name="Yoshida T."/>
            <person name="Shimamura S."/>
            <person name="Takaki Y."/>
            <person name="Nagai Y."/>
            <person name="Toyoda A."/>
            <person name="Suzuki Y."/>
            <person name="Arimoto A."/>
            <person name="Ishii H."/>
            <person name="Satoh N."/>
            <person name="Nishiyama T."/>
            <person name="Hasebe M."/>
            <person name="Maruyama T."/>
            <person name="Minagawa J."/>
            <person name="Obokata J."/>
            <person name="Shigenobu S."/>
        </authorList>
    </citation>
    <scope>NUCLEOTIDE SEQUENCE [LARGE SCALE GENOMIC DNA]</scope>
</reference>
<protein>
    <submittedName>
        <fullName evidence="1">Uncharacterized protein</fullName>
    </submittedName>
</protein>
<proteinExistence type="predicted"/>